<name>A0A2D3TDK5_9ENTR</name>
<reference evidence="2" key="2">
    <citation type="submission" date="2017-11" db="EMBL/GenBank/DDBJ databases">
        <title>PacBio sequencing of new strain of the secondary endosymbiont Candidatus Hamiltonella defensa.</title>
        <authorList>
            <person name="Strand M.R."/>
            <person name="Oliver K."/>
        </authorList>
    </citation>
    <scope>NUCLEOTIDE SEQUENCE [LARGE SCALE GENOMIC DNA]</scope>
    <source>
        <strain evidence="2">ZA17</strain>
    </source>
</reference>
<dbReference type="Proteomes" id="UP000229055">
    <property type="component" value="Chromosome"/>
</dbReference>
<gene>
    <name evidence="1" type="ORF">BJP43_05845</name>
</gene>
<dbReference type="EMBL" id="CP017613">
    <property type="protein sequence ID" value="ATW33865.1"/>
    <property type="molecule type" value="Genomic_DNA"/>
</dbReference>
<evidence type="ECO:0000313" key="1">
    <source>
        <dbReference type="EMBL" id="ATW33865.1"/>
    </source>
</evidence>
<organism evidence="1 2">
    <name type="scientific">Candidatus Williamhamiltonella defendens</name>
    <dbReference type="NCBI Taxonomy" id="138072"/>
    <lineage>
        <taxon>Bacteria</taxon>
        <taxon>Pseudomonadati</taxon>
        <taxon>Pseudomonadota</taxon>
        <taxon>Gammaproteobacteria</taxon>
        <taxon>Enterobacterales</taxon>
        <taxon>Enterobacteriaceae</taxon>
        <taxon>aphid secondary symbionts</taxon>
        <taxon>Candidatus Williamhamiltonella</taxon>
    </lineage>
</organism>
<dbReference type="Gene3D" id="1.10.3230.20">
    <property type="entry name" value="P22 tail accessory factor (Gp4)"/>
    <property type="match status" value="1"/>
</dbReference>
<dbReference type="RefSeq" id="WP_100096549.1">
    <property type="nucleotide sequence ID" value="NZ_CP017613.1"/>
</dbReference>
<dbReference type="InterPro" id="IPR038258">
    <property type="entry name" value="Gp4_sf"/>
</dbReference>
<dbReference type="AlphaFoldDB" id="A0A2D3TDK5"/>
<reference evidence="2" key="1">
    <citation type="submission" date="2016-10" db="EMBL/GenBank/DDBJ databases">
        <authorList>
            <person name="Chevignon G."/>
        </authorList>
    </citation>
    <scope>NUCLEOTIDE SEQUENCE [LARGE SCALE GENOMIC DNA]</scope>
    <source>
        <strain evidence="2">ZA17</strain>
    </source>
</reference>
<evidence type="ECO:0000313" key="2">
    <source>
        <dbReference type="Proteomes" id="UP000229055"/>
    </source>
</evidence>
<dbReference type="Pfam" id="PF11650">
    <property type="entry name" value="P22_Tail-4"/>
    <property type="match status" value="1"/>
</dbReference>
<proteinExistence type="predicted"/>
<accession>A0A2D3TDK5</accession>
<protein>
    <submittedName>
        <fullName evidence="1">Packaged DNA stabilization protein p27</fullName>
    </submittedName>
</protein>
<sequence length="160" mass="17464">MTKPLTKGEIVLFALRKAGIASEATNIEVEPQSFEEGINDLEDLMAELQITFGDLGYQFSAEEENPTSDDASGLPRKYKQVMGYQLMLRMLSDYGIEPTPRQEASAAAAYDALLTDTLSVPSIARRGDMPVGQGNNYTALGTASYYVERGFHAKNTDPVS</sequence>
<dbReference type="InterPro" id="IPR020362">
    <property type="entry name" value="Tail_accessory_Gp4"/>
</dbReference>